<keyword evidence="3" id="KW-1185">Reference proteome</keyword>
<evidence type="ECO:0000313" key="3">
    <source>
        <dbReference type="Proteomes" id="UP000006174"/>
    </source>
</evidence>
<gene>
    <name evidence="2" type="ORF">UHOR_00915</name>
</gene>
<organism evidence="2 3">
    <name type="scientific">Ustilago hordei</name>
    <name type="common">Barley covered smut fungus</name>
    <dbReference type="NCBI Taxonomy" id="120017"/>
    <lineage>
        <taxon>Eukaryota</taxon>
        <taxon>Fungi</taxon>
        <taxon>Dikarya</taxon>
        <taxon>Basidiomycota</taxon>
        <taxon>Ustilaginomycotina</taxon>
        <taxon>Ustilaginomycetes</taxon>
        <taxon>Ustilaginales</taxon>
        <taxon>Ustilaginaceae</taxon>
        <taxon>Ustilago</taxon>
    </lineage>
</organism>
<reference evidence="2 3" key="1">
    <citation type="journal article" date="2012" name="Plant Cell">
        <title>Genome comparison of barley and maize smut fungi reveals targeted loss of RNA silencing components and species-specific presence of transposable elements.</title>
        <authorList>
            <person name="Laurie J.D."/>
            <person name="Ali S."/>
            <person name="Linning R."/>
            <person name="Mannhaupt G."/>
            <person name="Wong P."/>
            <person name="Gueldener U."/>
            <person name="Muensterkoetter M."/>
            <person name="Moore R."/>
            <person name="Kahmann R."/>
            <person name="Bakkeren G."/>
            <person name="Schirawski J."/>
        </authorList>
    </citation>
    <scope>NUCLEOTIDE SEQUENCE [LARGE SCALE GENOMIC DNA]</scope>
    <source>
        <strain evidence="3">Uh4875-4</strain>
    </source>
</reference>
<feature type="compositionally biased region" description="Low complexity" evidence="1">
    <location>
        <begin position="19"/>
        <end position="29"/>
    </location>
</feature>
<name>I2FML8_USTHO</name>
<feature type="region of interest" description="Disordered" evidence="1">
    <location>
        <begin position="337"/>
        <end position="404"/>
    </location>
</feature>
<feature type="region of interest" description="Disordered" evidence="1">
    <location>
        <begin position="536"/>
        <end position="570"/>
    </location>
</feature>
<feature type="compositionally biased region" description="Low complexity" evidence="1">
    <location>
        <begin position="554"/>
        <end position="568"/>
    </location>
</feature>
<feature type="region of interest" description="Disordered" evidence="1">
    <location>
        <begin position="280"/>
        <end position="318"/>
    </location>
</feature>
<feature type="compositionally biased region" description="Polar residues" evidence="1">
    <location>
        <begin position="155"/>
        <end position="173"/>
    </location>
</feature>
<feature type="compositionally biased region" description="Basic and acidic residues" evidence="1">
    <location>
        <begin position="66"/>
        <end position="77"/>
    </location>
</feature>
<feature type="compositionally biased region" description="Low complexity" evidence="1">
    <location>
        <begin position="350"/>
        <end position="365"/>
    </location>
</feature>
<feature type="compositionally biased region" description="Basic and acidic residues" evidence="1">
    <location>
        <begin position="378"/>
        <end position="390"/>
    </location>
</feature>
<feature type="compositionally biased region" description="Low complexity" evidence="1">
    <location>
        <begin position="280"/>
        <end position="299"/>
    </location>
</feature>
<protein>
    <submittedName>
        <fullName evidence="2">Uncharacterized protein</fullName>
    </submittedName>
</protein>
<dbReference type="HOGENOM" id="CLU_371794_0_0_1"/>
<feature type="compositionally biased region" description="Polar residues" evidence="1">
    <location>
        <begin position="542"/>
        <end position="553"/>
    </location>
</feature>
<dbReference type="AlphaFoldDB" id="I2FML8"/>
<feature type="region of interest" description="Disordered" evidence="1">
    <location>
        <begin position="18"/>
        <end position="173"/>
    </location>
</feature>
<comment type="caution">
    <text evidence="2">The sequence shown here is derived from an EMBL/GenBank/DDBJ whole genome shotgun (WGS) entry which is preliminary data.</text>
</comment>
<dbReference type="EMBL" id="CAGI01000107">
    <property type="protein sequence ID" value="CCF48161.1"/>
    <property type="molecule type" value="Genomic_DNA"/>
</dbReference>
<evidence type="ECO:0000313" key="2">
    <source>
        <dbReference type="EMBL" id="CCF48161.1"/>
    </source>
</evidence>
<proteinExistence type="predicted"/>
<dbReference type="Proteomes" id="UP000006174">
    <property type="component" value="Unassembled WGS sequence"/>
</dbReference>
<dbReference type="eggNOG" id="ENOG502RDHB">
    <property type="taxonomic scope" value="Eukaryota"/>
</dbReference>
<evidence type="ECO:0000256" key="1">
    <source>
        <dbReference type="SAM" id="MobiDB-lite"/>
    </source>
</evidence>
<accession>I2FML8</accession>
<sequence length="791" mass="86704">MSARDVDLEFEKAYQRLFSRSTGSEGSSSADANVGSASAAESSKAPPRPASSSPAAASPGPSSRPANERQHTPREDASTQALLRHQPAHRTAPTPSRGIIPARPKSVPRERPAQPGSSFAGLDALARYSRTDNSKGKARAQSSHLNTHEDHVPRSSRSPLISDASLPQQQASTPIPQARAVTYYPYPHAQASYPASSAFVGPSLTSIPGQAVAWAQPVMSAGPMPAMAYPGFSAQVTFSQPQFFASHPPQQLQSALTTLPQQYTHQQSIPATPIIHASSPPQLVEQQQQQASTSPAKQQQEADPAKSAKMTKKRHKTTKNILEAKIRKILQASGLDFRTKGDTSPRRNKVTSSSSVVVDGSLSPSAQARHYAQSVMGDFREKRRVKLNDKPKKKATKPTTKPLLDDYGNVIRRKRGRPRIRPLTPEVDVKPKVINGCIDGIPLVKTEAQDGVWPSKAASTYPPTFDGSLPMAKHAGKPFRLETYTLFIHQSRRLRWLVRQAISKVEVGSDTRTNSPPDTTQWARWSNSIAAQLQGLGDEPLPSSNADTASAGHSSPAALQAQSQSDPAGLFPRERRRGYVALRKQLHSAARTATARICIHRLIRYLAKVGTAADRIDSHVERRKYVERRCRAAKLHKHAFRFARPTTLNLRKMWIVWARTAHQSNPRKVGTMTAGQQRRASFAPQMQVQELGPLPPQQPGVRVKLEPESPTKTLLFAQPAHQANLVRVKAEPMSDEIMTPPLLTKSVTIKSEPGIEPALPQTPSERTNPPLFLRRNFRLYRLLGLSNLPLS</sequence>
<feature type="compositionally biased region" description="Basic residues" evidence="1">
    <location>
        <begin position="309"/>
        <end position="318"/>
    </location>
</feature>
<feature type="compositionally biased region" description="Low complexity" evidence="1">
    <location>
        <begin position="36"/>
        <end position="65"/>
    </location>
</feature>
<dbReference type="OMA" id="FSQPQFF"/>